<accession>A0A315Y066</accession>
<reference evidence="9 10" key="1">
    <citation type="submission" date="2018-05" db="EMBL/GenBank/DDBJ databases">
        <title>The Hungate 1000. A catalogue of reference genomes from the rumen microbiome.</title>
        <authorList>
            <person name="Kelly W."/>
        </authorList>
    </citation>
    <scope>NUCLEOTIDE SEQUENCE [LARGE SCALE GENOMIC DNA]</scope>
    <source>
        <strain evidence="9 10">SAb67</strain>
    </source>
</reference>
<keyword evidence="2 7" id="KW-0813">Transport</keyword>
<comment type="subcellular location">
    <subcellularLocation>
        <location evidence="1 7">Cell membrane</location>
        <topology evidence="1 7">Multi-pass membrane protein</topology>
    </subcellularLocation>
</comment>
<keyword evidence="9" id="KW-0762">Sugar transport</keyword>
<name>A0A315Y066_RUMFL</name>
<dbReference type="RefSeq" id="WP_109726158.1">
    <property type="nucleotide sequence ID" value="NZ_QGDI01000004.1"/>
</dbReference>
<dbReference type="AlphaFoldDB" id="A0A315Y066"/>
<feature type="transmembrane region" description="Helical" evidence="7">
    <location>
        <begin position="85"/>
        <end position="107"/>
    </location>
</feature>
<dbReference type="InterPro" id="IPR051393">
    <property type="entry name" value="ABC_transporter_permease"/>
</dbReference>
<dbReference type="Proteomes" id="UP000245720">
    <property type="component" value="Unassembled WGS sequence"/>
</dbReference>
<dbReference type="InterPro" id="IPR035906">
    <property type="entry name" value="MetI-like_sf"/>
</dbReference>
<evidence type="ECO:0000256" key="7">
    <source>
        <dbReference type="RuleBase" id="RU363032"/>
    </source>
</evidence>
<sequence length="305" mass="34495">MAVKTQKRGKGALWRDIKRNKACYGMLAPFMIFFILFTAVPVLMSLPMGFTDFDMARPPKFVGLSNFTTLFFSDKIFMRSIRVTIVFALLTGPVSYVLCFLLAWLINEMHPKLKTFFTLIFYAPSMANVYTVWKLIFSGDMNGYLNSFLINLGIINAPVQWLTDGRYVLGVTIVVQLWISLGAGFLALRAGFQNIDRSMYEAGAIEGIRTRWQELIYIVIPSMGPQLMFAAVMQIVSSFTAGTVAQNLVGFPSTDYKAHTIMTHAFDYGWQRFEMGYASAICMILFVAMFLLNKLISKVLGKYMD</sequence>
<feature type="transmembrane region" description="Helical" evidence="7">
    <location>
        <begin position="56"/>
        <end position="73"/>
    </location>
</feature>
<feature type="transmembrane region" description="Helical" evidence="7">
    <location>
        <begin position="215"/>
        <end position="236"/>
    </location>
</feature>
<evidence type="ECO:0000256" key="1">
    <source>
        <dbReference type="ARBA" id="ARBA00004651"/>
    </source>
</evidence>
<evidence type="ECO:0000256" key="3">
    <source>
        <dbReference type="ARBA" id="ARBA00022475"/>
    </source>
</evidence>
<dbReference type="STRING" id="1265.SAMN02910280_1677"/>
<evidence type="ECO:0000313" key="10">
    <source>
        <dbReference type="Proteomes" id="UP000245720"/>
    </source>
</evidence>
<feature type="domain" description="ABC transmembrane type-1" evidence="8">
    <location>
        <begin position="81"/>
        <end position="296"/>
    </location>
</feature>
<dbReference type="EMBL" id="QGDI01000004">
    <property type="protein sequence ID" value="PWJ13536.1"/>
    <property type="molecule type" value="Genomic_DNA"/>
</dbReference>
<feature type="transmembrane region" description="Helical" evidence="7">
    <location>
        <begin position="21"/>
        <end position="44"/>
    </location>
</feature>
<evidence type="ECO:0000256" key="2">
    <source>
        <dbReference type="ARBA" id="ARBA00022448"/>
    </source>
</evidence>
<dbReference type="PANTHER" id="PTHR30193">
    <property type="entry name" value="ABC TRANSPORTER PERMEASE PROTEIN"/>
    <property type="match status" value="1"/>
</dbReference>
<dbReference type="CDD" id="cd06261">
    <property type="entry name" value="TM_PBP2"/>
    <property type="match status" value="1"/>
</dbReference>
<evidence type="ECO:0000256" key="5">
    <source>
        <dbReference type="ARBA" id="ARBA00022989"/>
    </source>
</evidence>
<feature type="transmembrane region" description="Helical" evidence="7">
    <location>
        <begin position="275"/>
        <end position="296"/>
    </location>
</feature>
<dbReference type="InterPro" id="IPR000515">
    <property type="entry name" value="MetI-like"/>
</dbReference>
<dbReference type="GO" id="GO:0055085">
    <property type="term" value="P:transmembrane transport"/>
    <property type="evidence" value="ECO:0007669"/>
    <property type="project" value="InterPro"/>
</dbReference>
<dbReference type="PROSITE" id="PS50928">
    <property type="entry name" value="ABC_TM1"/>
    <property type="match status" value="1"/>
</dbReference>
<feature type="transmembrane region" description="Helical" evidence="7">
    <location>
        <begin position="144"/>
        <end position="161"/>
    </location>
</feature>
<evidence type="ECO:0000259" key="8">
    <source>
        <dbReference type="PROSITE" id="PS50928"/>
    </source>
</evidence>
<dbReference type="PANTHER" id="PTHR30193:SF37">
    <property type="entry name" value="INNER MEMBRANE ABC TRANSPORTER PERMEASE PROTEIN YCJO"/>
    <property type="match status" value="1"/>
</dbReference>
<keyword evidence="3" id="KW-1003">Cell membrane</keyword>
<dbReference type="Pfam" id="PF00528">
    <property type="entry name" value="BPD_transp_1"/>
    <property type="match status" value="1"/>
</dbReference>
<dbReference type="GO" id="GO:0005886">
    <property type="term" value="C:plasma membrane"/>
    <property type="evidence" value="ECO:0007669"/>
    <property type="project" value="UniProtKB-SubCell"/>
</dbReference>
<evidence type="ECO:0000256" key="4">
    <source>
        <dbReference type="ARBA" id="ARBA00022692"/>
    </source>
</evidence>
<keyword evidence="6 7" id="KW-0472">Membrane</keyword>
<keyword evidence="5 7" id="KW-1133">Transmembrane helix</keyword>
<gene>
    <name evidence="9" type="ORF">IE37_01344</name>
</gene>
<dbReference type="OrthoDB" id="9783627at2"/>
<organism evidence="9 10">
    <name type="scientific">Ruminococcus flavefaciens</name>
    <dbReference type="NCBI Taxonomy" id="1265"/>
    <lineage>
        <taxon>Bacteria</taxon>
        <taxon>Bacillati</taxon>
        <taxon>Bacillota</taxon>
        <taxon>Clostridia</taxon>
        <taxon>Eubacteriales</taxon>
        <taxon>Oscillospiraceae</taxon>
        <taxon>Ruminococcus</taxon>
    </lineage>
</organism>
<feature type="transmembrane region" description="Helical" evidence="7">
    <location>
        <begin position="167"/>
        <end position="188"/>
    </location>
</feature>
<keyword evidence="4 7" id="KW-0812">Transmembrane</keyword>
<evidence type="ECO:0000256" key="6">
    <source>
        <dbReference type="ARBA" id="ARBA00023136"/>
    </source>
</evidence>
<evidence type="ECO:0000313" key="9">
    <source>
        <dbReference type="EMBL" id="PWJ13536.1"/>
    </source>
</evidence>
<protein>
    <submittedName>
        <fullName evidence="9">Multiple sugar transport system permease protein</fullName>
    </submittedName>
</protein>
<dbReference type="Gene3D" id="1.10.3720.10">
    <property type="entry name" value="MetI-like"/>
    <property type="match status" value="1"/>
</dbReference>
<feature type="transmembrane region" description="Helical" evidence="7">
    <location>
        <begin position="119"/>
        <end position="137"/>
    </location>
</feature>
<comment type="similarity">
    <text evidence="7">Belongs to the binding-protein-dependent transport system permease family.</text>
</comment>
<comment type="caution">
    <text evidence="9">The sequence shown here is derived from an EMBL/GenBank/DDBJ whole genome shotgun (WGS) entry which is preliminary data.</text>
</comment>
<dbReference type="SUPFAM" id="SSF161098">
    <property type="entry name" value="MetI-like"/>
    <property type="match status" value="1"/>
</dbReference>
<proteinExistence type="inferred from homology"/>